<dbReference type="EC" id="3.6.1.-" evidence="4"/>
<dbReference type="PROSITE" id="PS00893">
    <property type="entry name" value="NUDIX_BOX"/>
    <property type="match status" value="1"/>
</dbReference>
<dbReference type="GO" id="GO:0016787">
    <property type="term" value="F:hydrolase activity"/>
    <property type="evidence" value="ECO:0007669"/>
    <property type="project" value="UniProtKB-KW"/>
</dbReference>
<dbReference type="SUPFAM" id="SSF55811">
    <property type="entry name" value="Nudix"/>
    <property type="match status" value="1"/>
</dbReference>
<evidence type="ECO:0000313" key="5">
    <source>
        <dbReference type="Proteomes" id="UP001211689"/>
    </source>
</evidence>
<dbReference type="PROSITE" id="PS51462">
    <property type="entry name" value="NUDIX"/>
    <property type="match status" value="1"/>
</dbReference>
<reference evidence="4 5" key="1">
    <citation type="submission" date="2022-07" db="EMBL/GenBank/DDBJ databases">
        <title>Genome Analysis of Selected Gammaproteobacteria from Nigerian Food snails.</title>
        <authorList>
            <person name="Okafor A.C."/>
        </authorList>
    </citation>
    <scope>NUCLEOTIDE SEQUENCE [LARGE SCALE GENOMIC DNA]</scope>
    <source>
        <strain evidence="4 5">Awg 2</strain>
    </source>
</reference>
<dbReference type="InterPro" id="IPR020084">
    <property type="entry name" value="NUDIX_hydrolase_CS"/>
</dbReference>
<evidence type="ECO:0000256" key="2">
    <source>
        <dbReference type="ARBA" id="ARBA00022801"/>
    </source>
</evidence>
<dbReference type="NCBIfam" id="NF008736">
    <property type="entry name" value="PRK11762.1"/>
    <property type="match status" value="1"/>
</dbReference>
<comment type="caution">
    <text evidence="4">The sequence shown here is derived from an EMBL/GenBank/DDBJ whole genome shotgun (WGS) entry which is preliminary data.</text>
</comment>
<dbReference type="PANTHER" id="PTHR11839">
    <property type="entry name" value="UDP/ADP-SUGAR PYROPHOSPHATASE"/>
    <property type="match status" value="1"/>
</dbReference>
<dbReference type="Gene3D" id="3.90.79.10">
    <property type="entry name" value="Nucleoside Triphosphate Pyrophosphohydrolase"/>
    <property type="match status" value="1"/>
</dbReference>
<dbReference type="Pfam" id="PF00293">
    <property type="entry name" value="NUDIX"/>
    <property type="match status" value="1"/>
</dbReference>
<dbReference type="PANTHER" id="PTHR11839:SF12">
    <property type="entry name" value="ADP COMPOUNDS HYDROLASE NUDE"/>
    <property type="match status" value="1"/>
</dbReference>
<evidence type="ECO:0000256" key="1">
    <source>
        <dbReference type="ARBA" id="ARBA00001946"/>
    </source>
</evidence>
<dbReference type="EMBL" id="JANEWF010000006">
    <property type="protein sequence ID" value="MDA8483138.1"/>
    <property type="molecule type" value="Genomic_DNA"/>
</dbReference>
<organism evidence="4 5">
    <name type="scientific">Metapseudomonas resinovorans</name>
    <name type="common">Pseudomonas resinovorans</name>
    <dbReference type="NCBI Taxonomy" id="53412"/>
    <lineage>
        <taxon>Bacteria</taxon>
        <taxon>Pseudomonadati</taxon>
        <taxon>Pseudomonadota</taxon>
        <taxon>Gammaproteobacteria</taxon>
        <taxon>Pseudomonadales</taxon>
        <taxon>Pseudomonadaceae</taxon>
        <taxon>Metapseudomonas</taxon>
    </lineage>
</organism>
<dbReference type="InterPro" id="IPR000086">
    <property type="entry name" value="NUDIX_hydrolase_dom"/>
</dbReference>
<gene>
    <name evidence="4" type="primary">nudE</name>
    <name evidence="4" type="ORF">NNO07_08650</name>
</gene>
<accession>A0ABT4Y2R4</accession>
<name>A0ABT4Y2R4_METRE</name>
<keyword evidence="2 4" id="KW-0378">Hydrolase</keyword>
<evidence type="ECO:0000313" key="4">
    <source>
        <dbReference type="EMBL" id="MDA8483138.1"/>
    </source>
</evidence>
<dbReference type="InterPro" id="IPR015797">
    <property type="entry name" value="NUDIX_hydrolase-like_dom_sf"/>
</dbReference>
<keyword evidence="5" id="KW-1185">Reference proteome</keyword>
<sequence length="194" mass="21220">MRSLPTIVKTELLAESDWFQIEALHLEFSNGQQRVYERLRGTGYQSVIVVAKPDPAHVLLVREYAVGVEQRVLGLPKGGVDGDETAEQAANRELMEEVGLRADRLRELGLLTLAPGHLCHSCRVVLAEDLQPCTAQGDEPEPLEVLRVPIARIPMLVASGELQEARAIAALFMALSGSGRDLVRLDEAARYSAS</sequence>
<proteinExistence type="predicted"/>
<evidence type="ECO:0000259" key="3">
    <source>
        <dbReference type="PROSITE" id="PS51462"/>
    </source>
</evidence>
<dbReference type="RefSeq" id="WP_190827418.1">
    <property type="nucleotide sequence ID" value="NZ_JANEWF010000006.1"/>
</dbReference>
<comment type="cofactor">
    <cofactor evidence="1">
        <name>Mg(2+)</name>
        <dbReference type="ChEBI" id="CHEBI:18420"/>
    </cofactor>
</comment>
<protein>
    <submittedName>
        <fullName evidence="4">ADP compounds hydrolase NudE</fullName>
        <ecNumber evidence="4">3.6.1.-</ecNumber>
    </submittedName>
</protein>
<feature type="domain" description="Nudix hydrolase" evidence="3">
    <location>
        <begin position="41"/>
        <end position="170"/>
    </location>
</feature>
<dbReference type="Proteomes" id="UP001211689">
    <property type="component" value="Unassembled WGS sequence"/>
</dbReference>